<dbReference type="Proteomes" id="UP000004750">
    <property type="component" value="Unassembled WGS sequence"/>
</dbReference>
<sequence>MHYSAGKRKPCGRGNRRKFPFIQIISNKGKDRVAMPSPAKRQAASSLL</sequence>
<evidence type="ECO:0000313" key="2">
    <source>
        <dbReference type="EMBL" id="EHM55707.1"/>
    </source>
</evidence>
<dbReference type="EMBL" id="AGCM01000024">
    <property type="protein sequence ID" value="EHM55707.1"/>
    <property type="molecule type" value="Genomic_DNA"/>
</dbReference>
<evidence type="ECO:0000256" key="1">
    <source>
        <dbReference type="SAM" id="MobiDB-lite"/>
    </source>
</evidence>
<gene>
    <name evidence="2" type="ORF">HMPREF9080_00519</name>
</gene>
<accession>G9ZCP1</accession>
<feature type="compositionally biased region" description="Basic residues" evidence="1">
    <location>
        <begin position="1"/>
        <end position="19"/>
    </location>
</feature>
<protein>
    <submittedName>
        <fullName evidence="2">Uncharacterized protein</fullName>
    </submittedName>
</protein>
<dbReference type="STRING" id="797473.HMPREF9080_00519"/>
<comment type="caution">
    <text evidence="2">The sequence shown here is derived from an EMBL/GenBank/DDBJ whole genome shotgun (WGS) entry which is preliminary data.</text>
</comment>
<proteinExistence type="predicted"/>
<feature type="region of interest" description="Disordered" evidence="1">
    <location>
        <begin position="1"/>
        <end position="20"/>
    </location>
</feature>
<name>G9ZCP1_9GAMM</name>
<evidence type="ECO:0000313" key="3">
    <source>
        <dbReference type="Proteomes" id="UP000004750"/>
    </source>
</evidence>
<reference evidence="2 3" key="1">
    <citation type="submission" date="2011-08" db="EMBL/GenBank/DDBJ databases">
        <authorList>
            <person name="Weinstock G."/>
            <person name="Sodergren E."/>
            <person name="Clifton S."/>
            <person name="Fulton L."/>
            <person name="Fulton B."/>
            <person name="Courtney L."/>
            <person name="Fronick C."/>
            <person name="Harrison M."/>
            <person name="Strong C."/>
            <person name="Farmer C."/>
            <person name="Delahaunty K."/>
            <person name="Markovic C."/>
            <person name="Hall O."/>
            <person name="Minx P."/>
            <person name="Tomlinson C."/>
            <person name="Mitreva M."/>
            <person name="Hou S."/>
            <person name="Chen J."/>
            <person name="Wollam A."/>
            <person name="Pepin K.H."/>
            <person name="Johnson M."/>
            <person name="Bhonagiri V."/>
            <person name="Zhang X."/>
            <person name="Suruliraj S."/>
            <person name="Warren W."/>
            <person name="Chinwalla A."/>
            <person name="Mardis E.R."/>
            <person name="Wilson R.K."/>
        </authorList>
    </citation>
    <scope>NUCLEOTIDE SEQUENCE [LARGE SCALE GENOMIC DNA]</scope>
    <source>
        <strain evidence="2 3">F0432</strain>
    </source>
</reference>
<organism evidence="2 3">
    <name type="scientific">Cardiobacterium valvarum F0432</name>
    <dbReference type="NCBI Taxonomy" id="797473"/>
    <lineage>
        <taxon>Bacteria</taxon>
        <taxon>Pseudomonadati</taxon>
        <taxon>Pseudomonadota</taxon>
        <taxon>Gammaproteobacteria</taxon>
        <taxon>Cardiobacteriales</taxon>
        <taxon>Cardiobacteriaceae</taxon>
        <taxon>Cardiobacterium</taxon>
    </lineage>
</organism>
<dbReference type="AlphaFoldDB" id="G9ZCP1"/>
<dbReference type="HOGENOM" id="CLU_3150812_0_0_6"/>